<evidence type="ECO:0000313" key="2">
    <source>
        <dbReference type="Proteomes" id="UP000297527"/>
    </source>
</evidence>
<sequence length="81" mass="9433">MRHFSSSLRSFQQGMLQVIAALSAWASVYEGEATCQARGEAFTIDAHEATFSHVLTTIWRCWPRIWKRCRVDLTYNQRPQK</sequence>
<dbReference type="Proteomes" id="UP000297527">
    <property type="component" value="Unassembled WGS sequence"/>
</dbReference>
<reference evidence="1 2" key="1">
    <citation type="submission" date="2017-12" db="EMBL/GenBank/DDBJ databases">
        <title>Comparative genomics of Botrytis spp.</title>
        <authorList>
            <person name="Valero-Jimenez C.A."/>
            <person name="Tapia P."/>
            <person name="Veloso J."/>
            <person name="Silva-Moreno E."/>
            <person name="Staats M."/>
            <person name="Valdes J.H."/>
            <person name="Van Kan J.A.L."/>
        </authorList>
    </citation>
    <scope>NUCLEOTIDE SEQUENCE [LARGE SCALE GENOMIC DNA]</scope>
    <source>
        <strain evidence="1 2">MUCL11595</strain>
    </source>
</reference>
<comment type="caution">
    <text evidence="1">The sequence shown here is derived from an EMBL/GenBank/DDBJ whole genome shotgun (WGS) entry which is preliminary data.</text>
</comment>
<dbReference type="AlphaFoldDB" id="A0A4Z1I8P7"/>
<organism evidence="1 2">
    <name type="scientific">Botryotinia convoluta</name>
    <dbReference type="NCBI Taxonomy" id="54673"/>
    <lineage>
        <taxon>Eukaryota</taxon>
        <taxon>Fungi</taxon>
        <taxon>Dikarya</taxon>
        <taxon>Ascomycota</taxon>
        <taxon>Pezizomycotina</taxon>
        <taxon>Leotiomycetes</taxon>
        <taxon>Helotiales</taxon>
        <taxon>Sclerotiniaceae</taxon>
        <taxon>Botryotinia</taxon>
    </lineage>
</organism>
<dbReference type="EMBL" id="PQXN01000126">
    <property type="protein sequence ID" value="TGO53313.1"/>
    <property type="molecule type" value="Genomic_DNA"/>
</dbReference>
<gene>
    <name evidence="1" type="ORF">BCON_0126g00370</name>
</gene>
<name>A0A4Z1I8P7_9HELO</name>
<keyword evidence="2" id="KW-1185">Reference proteome</keyword>
<proteinExistence type="predicted"/>
<evidence type="ECO:0000313" key="1">
    <source>
        <dbReference type="EMBL" id="TGO53313.1"/>
    </source>
</evidence>
<protein>
    <submittedName>
        <fullName evidence="1">Uncharacterized protein</fullName>
    </submittedName>
</protein>
<accession>A0A4Z1I8P7</accession>